<accession>A0A8S5LJP4</accession>
<name>A0A8S5LJP4_9CAUD</name>
<dbReference type="EMBL" id="BK015859">
    <property type="protein sequence ID" value="DAD70071.1"/>
    <property type="molecule type" value="Genomic_DNA"/>
</dbReference>
<proteinExistence type="predicted"/>
<evidence type="ECO:0000313" key="1">
    <source>
        <dbReference type="EMBL" id="DAD70071.1"/>
    </source>
</evidence>
<protein>
    <submittedName>
        <fullName evidence="1">Uncharacterized protein</fullName>
    </submittedName>
</protein>
<sequence>MRRKVLKRKSVISVSVIAMSLLFGVINVSAKEEIPQYMEPGTIIKVNENEQIEIISGGYSNKRNKISDNIVLPELESGMIISYDGRGLPNKILNNGVNESYKIDYIGTEEIQVINDGGEDFPEQRFAQGTTVWKYSGWITWFTDRIGQEDHVLQDWDCATKMTLDNPKCGTPIRLRDESNYNNEALLSKWDVGALPNAVLDIRPNKFKQMGYVLDLGHFKGRYGHFTPYQ</sequence>
<organism evidence="1">
    <name type="scientific">Myoviridae sp. ct6F13</name>
    <dbReference type="NCBI Taxonomy" id="2827602"/>
    <lineage>
        <taxon>Viruses</taxon>
        <taxon>Duplodnaviria</taxon>
        <taxon>Heunggongvirae</taxon>
        <taxon>Uroviricota</taxon>
        <taxon>Caudoviricetes</taxon>
    </lineage>
</organism>
<reference evidence="1" key="1">
    <citation type="journal article" date="2021" name="Proc. Natl. Acad. Sci. U.S.A.">
        <title>A Catalog of Tens of Thousands of Viruses from Human Metagenomes Reveals Hidden Associations with Chronic Diseases.</title>
        <authorList>
            <person name="Tisza M.J."/>
            <person name="Buck C.B."/>
        </authorList>
    </citation>
    <scope>NUCLEOTIDE SEQUENCE</scope>
    <source>
        <strain evidence="1">Ct6F13</strain>
    </source>
</reference>